<accession>A0A1N7LBW3</accession>
<dbReference type="AlphaFoldDB" id="A0A1N7LBW3"/>
<keyword evidence="2" id="KW-1185">Reference proteome</keyword>
<protein>
    <submittedName>
        <fullName evidence="1">Uncharacterized protein</fullName>
    </submittedName>
</protein>
<dbReference type="OrthoDB" id="978447at2"/>
<organism evidence="1 2">
    <name type="scientific">Insolitispirillum peregrinum</name>
    <dbReference type="NCBI Taxonomy" id="80876"/>
    <lineage>
        <taxon>Bacteria</taxon>
        <taxon>Pseudomonadati</taxon>
        <taxon>Pseudomonadota</taxon>
        <taxon>Alphaproteobacteria</taxon>
        <taxon>Rhodospirillales</taxon>
        <taxon>Novispirillaceae</taxon>
        <taxon>Insolitispirillum</taxon>
    </lineage>
</organism>
<dbReference type="STRING" id="80876.SAMN05421779_103230"/>
<name>A0A1N7LBW3_9PROT</name>
<dbReference type="Proteomes" id="UP000185678">
    <property type="component" value="Unassembled WGS sequence"/>
</dbReference>
<proteinExistence type="predicted"/>
<sequence length="252" mass="26755">MTKTVHPSTLRADTPYSDSDRPFGGISFLHTAPGHVATFGALMTDLAPEIPVRHEVARSDLATARHRGALTADLAEHAYTAFDHLAERGARVLVCTCATLGPCAERYGEQNPDILVQRIDHAAAEHAYFAACEGSGVVHVAACLAGTFAPTLALFAALESRVRAGITVRPLLLPEPWSLFQDGLRRDFRHSIADAITLMVPAGGVILLNQPSMAGAAPLLPADRYQVVSSPLPGVRAAIQAWRQLAAADARG</sequence>
<evidence type="ECO:0000313" key="2">
    <source>
        <dbReference type="Proteomes" id="UP000185678"/>
    </source>
</evidence>
<reference evidence="1 2" key="1">
    <citation type="submission" date="2017-01" db="EMBL/GenBank/DDBJ databases">
        <authorList>
            <person name="Mah S.A."/>
            <person name="Swanson W.J."/>
            <person name="Moy G.W."/>
            <person name="Vacquier V.D."/>
        </authorList>
    </citation>
    <scope>NUCLEOTIDE SEQUENCE [LARGE SCALE GENOMIC DNA]</scope>
    <source>
        <strain evidence="1 2">DSM 11589</strain>
    </source>
</reference>
<gene>
    <name evidence="1" type="ORF">SAMN05421779_103230</name>
</gene>
<dbReference type="RefSeq" id="WP_084194703.1">
    <property type="nucleotide sequence ID" value="NZ_FTOA01000003.1"/>
</dbReference>
<evidence type="ECO:0000313" key="1">
    <source>
        <dbReference type="EMBL" id="SIS71260.1"/>
    </source>
</evidence>
<dbReference type="EMBL" id="FTOA01000003">
    <property type="protein sequence ID" value="SIS71260.1"/>
    <property type="molecule type" value="Genomic_DNA"/>
</dbReference>